<comment type="similarity">
    <text evidence="1">Belongs to the bacterial sugar transferase family.</text>
</comment>
<dbReference type="Pfam" id="PF02397">
    <property type="entry name" value="Bac_transf"/>
    <property type="match status" value="1"/>
</dbReference>
<keyword evidence="2" id="KW-0270">Exopolysaccharide synthesis</keyword>
<evidence type="ECO:0000259" key="4">
    <source>
        <dbReference type="Pfam" id="PF02397"/>
    </source>
</evidence>
<gene>
    <name evidence="5" type="ORF">SAMN05421757_109176</name>
</gene>
<dbReference type="PANTHER" id="PTHR30576:SF0">
    <property type="entry name" value="UNDECAPRENYL-PHOSPHATE N-ACETYLGALACTOSAMINYL 1-PHOSPHATE TRANSFERASE-RELATED"/>
    <property type="match status" value="1"/>
</dbReference>
<dbReference type="AlphaFoldDB" id="A0A239LFK6"/>
<dbReference type="PANTHER" id="PTHR30576">
    <property type="entry name" value="COLANIC BIOSYNTHESIS UDP-GLUCOSE LIPID CARRIER TRANSFERASE"/>
    <property type="match status" value="1"/>
</dbReference>
<evidence type="ECO:0000313" key="6">
    <source>
        <dbReference type="Proteomes" id="UP000198426"/>
    </source>
</evidence>
<evidence type="ECO:0000256" key="1">
    <source>
        <dbReference type="ARBA" id="ARBA00006464"/>
    </source>
</evidence>
<proteinExistence type="inferred from homology"/>
<feature type="domain" description="Bacterial sugar transferase" evidence="4">
    <location>
        <begin position="15"/>
        <end position="205"/>
    </location>
</feature>
<dbReference type="EMBL" id="FZOY01000009">
    <property type="protein sequence ID" value="SNT28698.1"/>
    <property type="molecule type" value="Genomic_DNA"/>
</dbReference>
<keyword evidence="3" id="KW-0472">Membrane</keyword>
<dbReference type="GO" id="GO:0000271">
    <property type="term" value="P:polysaccharide biosynthetic process"/>
    <property type="evidence" value="ECO:0007669"/>
    <property type="project" value="UniProtKB-KW"/>
</dbReference>
<reference evidence="5 6" key="1">
    <citation type="submission" date="2017-06" db="EMBL/GenBank/DDBJ databases">
        <authorList>
            <person name="Kim H.J."/>
            <person name="Triplett B.A."/>
        </authorList>
    </citation>
    <scope>NUCLEOTIDE SEQUENCE [LARGE SCALE GENOMIC DNA]</scope>
    <source>
        <strain evidence="5 6">DSM 29339</strain>
    </source>
</reference>
<evidence type="ECO:0000313" key="5">
    <source>
        <dbReference type="EMBL" id="SNT28698.1"/>
    </source>
</evidence>
<organism evidence="5 6">
    <name type="scientific">Tropicimonas sediminicola</name>
    <dbReference type="NCBI Taxonomy" id="1031541"/>
    <lineage>
        <taxon>Bacteria</taxon>
        <taxon>Pseudomonadati</taxon>
        <taxon>Pseudomonadota</taxon>
        <taxon>Alphaproteobacteria</taxon>
        <taxon>Rhodobacterales</taxon>
        <taxon>Roseobacteraceae</taxon>
        <taxon>Tropicimonas</taxon>
    </lineage>
</organism>
<evidence type="ECO:0000256" key="3">
    <source>
        <dbReference type="SAM" id="Phobius"/>
    </source>
</evidence>
<sequence>MPRFYRSRIHISLGRMLDLIFATLGLIVLSPLMLIIALLIVVESGFPVFFVQTRIGRNGKHFNMFKFRKLDAARDDGCPLTLKNDMRMTRVGKVLAETKLDELPQLFNILRGDMSVVGPRPESLAFEDCFTESVRPVLDQRPGIFGPSQVAFRNECALYPKGSDLIQYYRETLFPAKAALDLSYYPTRTVWTDILWIVRGIRAVFTAGQHPNLKGVTLTAPDISSSGLLLGGNLKRSEG</sequence>
<keyword evidence="3" id="KW-1133">Transmembrane helix</keyword>
<dbReference type="OrthoDB" id="9808602at2"/>
<feature type="transmembrane region" description="Helical" evidence="3">
    <location>
        <begin position="20"/>
        <end position="42"/>
    </location>
</feature>
<protein>
    <submittedName>
        <fullName evidence="5">Sugar transferase involved in LPS biosynthesis (Colanic, teichoic acid)</fullName>
    </submittedName>
</protein>
<name>A0A239LFK6_9RHOB</name>
<dbReference type="GO" id="GO:0016780">
    <property type="term" value="F:phosphotransferase activity, for other substituted phosphate groups"/>
    <property type="evidence" value="ECO:0007669"/>
    <property type="project" value="TreeGrafter"/>
</dbReference>
<dbReference type="InterPro" id="IPR003362">
    <property type="entry name" value="Bact_transf"/>
</dbReference>
<accession>A0A239LFK6</accession>
<keyword evidence="5" id="KW-0808">Transferase</keyword>
<evidence type="ECO:0000256" key="2">
    <source>
        <dbReference type="ARBA" id="ARBA00023169"/>
    </source>
</evidence>
<dbReference type="Proteomes" id="UP000198426">
    <property type="component" value="Unassembled WGS sequence"/>
</dbReference>
<keyword evidence="3" id="KW-0812">Transmembrane</keyword>
<keyword evidence="6" id="KW-1185">Reference proteome</keyword>